<dbReference type="AlphaFoldDB" id="A0A383CYL1"/>
<feature type="non-terminal residue" evidence="2">
    <location>
        <position position="1"/>
    </location>
</feature>
<protein>
    <submittedName>
        <fullName evidence="2">Uncharacterized protein</fullName>
    </submittedName>
</protein>
<feature type="compositionally biased region" description="Basic and acidic residues" evidence="1">
    <location>
        <begin position="32"/>
        <end position="43"/>
    </location>
</feature>
<name>A0A383CYL1_9ZZZZ</name>
<evidence type="ECO:0000313" key="2">
    <source>
        <dbReference type="EMBL" id="SVE37045.1"/>
    </source>
</evidence>
<reference evidence="2" key="1">
    <citation type="submission" date="2018-05" db="EMBL/GenBank/DDBJ databases">
        <authorList>
            <person name="Lanie J.A."/>
            <person name="Ng W.-L."/>
            <person name="Kazmierczak K.M."/>
            <person name="Andrzejewski T.M."/>
            <person name="Davidsen T.M."/>
            <person name="Wayne K.J."/>
            <person name="Tettelin H."/>
            <person name="Glass J.I."/>
            <person name="Rusch D."/>
            <person name="Podicherti R."/>
            <person name="Tsui H.-C.T."/>
            <person name="Winkler M.E."/>
        </authorList>
    </citation>
    <scope>NUCLEOTIDE SEQUENCE</scope>
</reference>
<proteinExistence type="predicted"/>
<accession>A0A383CYL1</accession>
<organism evidence="2">
    <name type="scientific">marine metagenome</name>
    <dbReference type="NCBI Taxonomy" id="408172"/>
    <lineage>
        <taxon>unclassified sequences</taxon>
        <taxon>metagenomes</taxon>
        <taxon>ecological metagenomes</taxon>
    </lineage>
</organism>
<dbReference type="EMBL" id="UINC01212630">
    <property type="protein sequence ID" value="SVE37045.1"/>
    <property type="molecule type" value="Genomic_DNA"/>
</dbReference>
<sequence length="65" mass="7085">QLVMGDFQGGVLYNVPPPRLRCEFCGPPGAYRPEEQDTGRETSEAVFHGTAPLPSLPLTTALRRS</sequence>
<feature type="compositionally biased region" description="Low complexity" evidence="1">
    <location>
        <begin position="50"/>
        <end position="65"/>
    </location>
</feature>
<gene>
    <name evidence="2" type="ORF">METZ01_LOCUS489899</name>
</gene>
<feature type="region of interest" description="Disordered" evidence="1">
    <location>
        <begin position="31"/>
        <end position="65"/>
    </location>
</feature>
<evidence type="ECO:0000256" key="1">
    <source>
        <dbReference type="SAM" id="MobiDB-lite"/>
    </source>
</evidence>